<accession>A0A9W9Z6D8</accession>
<keyword evidence="3" id="KW-1185">Reference proteome</keyword>
<name>A0A9W9Z6D8_9CNID</name>
<comment type="caution">
    <text evidence="2">The sequence shown here is derived from an EMBL/GenBank/DDBJ whole genome shotgun (WGS) entry which is preliminary data.</text>
</comment>
<reference evidence="2" key="1">
    <citation type="submission" date="2023-01" db="EMBL/GenBank/DDBJ databases">
        <title>Genome assembly of the deep-sea coral Lophelia pertusa.</title>
        <authorList>
            <person name="Herrera S."/>
            <person name="Cordes E."/>
        </authorList>
    </citation>
    <scope>NUCLEOTIDE SEQUENCE</scope>
    <source>
        <strain evidence="2">USNM1676648</strain>
        <tissue evidence="2">Polyp</tissue>
    </source>
</reference>
<dbReference type="Proteomes" id="UP001163046">
    <property type="component" value="Unassembled WGS sequence"/>
</dbReference>
<evidence type="ECO:0000313" key="2">
    <source>
        <dbReference type="EMBL" id="KAJ7375847.1"/>
    </source>
</evidence>
<dbReference type="EMBL" id="MU826447">
    <property type="protein sequence ID" value="KAJ7375847.1"/>
    <property type="molecule type" value="Genomic_DNA"/>
</dbReference>
<organism evidence="2 3">
    <name type="scientific">Desmophyllum pertusum</name>
    <dbReference type="NCBI Taxonomy" id="174260"/>
    <lineage>
        <taxon>Eukaryota</taxon>
        <taxon>Metazoa</taxon>
        <taxon>Cnidaria</taxon>
        <taxon>Anthozoa</taxon>
        <taxon>Hexacorallia</taxon>
        <taxon>Scleractinia</taxon>
        <taxon>Caryophylliina</taxon>
        <taxon>Caryophylliidae</taxon>
        <taxon>Desmophyllum</taxon>
    </lineage>
</organism>
<gene>
    <name evidence="2" type="ORF">OS493_038449</name>
</gene>
<dbReference type="AlphaFoldDB" id="A0A9W9Z6D8"/>
<proteinExistence type="predicted"/>
<evidence type="ECO:0000313" key="3">
    <source>
        <dbReference type="Proteomes" id="UP001163046"/>
    </source>
</evidence>
<protein>
    <submittedName>
        <fullName evidence="2">Uncharacterized protein</fullName>
    </submittedName>
</protein>
<feature type="region of interest" description="Disordered" evidence="1">
    <location>
        <begin position="53"/>
        <end position="76"/>
    </location>
</feature>
<evidence type="ECO:0000256" key="1">
    <source>
        <dbReference type="SAM" id="MobiDB-lite"/>
    </source>
</evidence>
<sequence>MSKLHDVPCDEDLACSLQLQLWFKVFISASTVRCQVFLDLPVKGCHSDGAILHSDDMTDPPPAYLYDDHPCSPGKA</sequence>